<dbReference type="GO" id="GO:0006006">
    <property type="term" value="P:glucose metabolic process"/>
    <property type="evidence" value="ECO:0007669"/>
    <property type="project" value="TreeGrafter"/>
</dbReference>
<dbReference type="GO" id="GO:0004034">
    <property type="term" value="F:aldose 1-epimerase activity"/>
    <property type="evidence" value="ECO:0007669"/>
    <property type="project" value="UniProtKB-EC"/>
</dbReference>
<dbReference type="InterPro" id="IPR015443">
    <property type="entry name" value="Aldose_1-epimerase"/>
</dbReference>
<name>A0A290Q9E5_9BACT</name>
<dbReference type="EC" id="5.1.3.3" evidence="4 8"/>
<keyword evidence="6 8" id="KW-0413">Isomerase</keyword>
<dbReference type="PROSITE" id="PS00545">
    <property type="entry name" value="ALDOSE_1_EPIMERASE"/>
    <property type="match status" value="1"/>
</dbReference>
<evidence type="ECO:0000256" key="2">
    <source>
        <dbReference type="ARBA" id="ARBA00005028"/>
    </source>
</evidence>
<dbReference type="Pfam" id="PF01263">
    <property type="entry name" value="Aldose_epim"/>
    <property type="match status" value="1"/>
</dbReference>
<dbReference type="PIRSF" id="PIRSF005096">
    <property type="entry name" value="GALM"/>
    <property type="match status" value="1"/>
</dbReference>
<evidence type="ECO:0000256" key="10">
    <source>
        <dbReference type="PIRSR" id="PIRSR005096-2"/>
    </source>
</evidence>
<feature type="active site" description="Proton acceptor" evidence="9">
    <location>
        <position position="324"/>
    </location>
</feature>
<dbReference type="PANTHER" id="PTHR10091">
    <property type="entry name" value="ALDOSE-1-EPIMERASE"/>
    <property type="match status" value="1"/>
</dbReference>
<evidence type="ECO:0000256" key="5">
    <source>
        <dbReference type="ARBA" id="ARBA00014165"/>
    </source>
</evidence>
<keyword evidence="7 8" id="KW-0119">Carbohydrate metabolism</keyword>
<evidence type="ECO:0000313" key="13">
    <source>
        <dbReference type="Proteomes" id="UP000217265"/>
    </source>
</evidence>
<evidence type="ECO:0000313" key="12">
    <source>
        <dbReference type="EMBL" id="ATC62856.1"/>
    </source>
</evidence>
<dbReference type="UniPathway" id="UPA00242"/>
<comment type="pathway">
    <text evidence="2 8">Carbohydrate metabolism; hexose metabolism.</text>
</comment>
<dbReference type="PANTHER" id="PTHR10091:SF0">
    <property type="entry name" value="GALACTOSE MUTAROTASE"/>
    <property type="match status" value="1"/>
</dbReference>
<evidence type="ECO:0000256" key="11">
    <source>
        <dbReference type="PIRSR" id="PIRSR005096-3"/>
    </source>
</evidence>
<keyword evidence="13" id="KW-1185">Reference proteome</keyword>
<accession>A0A290Q9E5</accession>
<dbReference type="EMBL" id="CP023344">
    <property type="protein sequence ID" value="ATC62856.1"/>
    <property type="molecule type" value="Genomic_DNA"/>
</dbReference>
<sequence>MFRTSQTTFMITKKNFGQLPSGEVVDEYTLSNSRGLSAKVITYGGIITELHTLDRAGKSADIVLGFSSLEKYLEGHPYFGCITGRIAGRLTSGKFTLDGKSYSLAINNAPNHLHGGNTGLDKRVWSAEIVKHSSGSDALRLSYLSPDGEEGYPGNVRIAVTYVVTEANELTIEYEATTDKATLLSLTNHAYFNLAGEGSGRVDDHVLQIFSDEIAPCGEAMTLIDRREAVAGKANDFTKPKRVGDALPGLWNNHGDNYFLRTQSTGAGAKLTPAARLVEPRSGRVLEITTTEPCVQFYSSSSLDDSFVGKAGKRYEKHGALCLECQRYPNSINAPHLGNITLRPGETYRQTTVHSFSVEK</sequence>
<evidence type="ECO:0000256" key="3">
    <source>
        <dbReference type="ARBA" id="ARBA00006206"/>
    </source>
</evidence>
<dbReference type="GO" id="GO:0030246">
    <property type="term" value="F:carbohydrate binding"/>
    <property type="evidence" value="ECO:0007669"/>
    <property type="project" value="InterPro"/>
</dbReference>
<feature type="binding site" evidence="10">
    <location>
        <position position="256"/>
    </location>
    <ligand>
        <name>beta-D-galactose</name>
        <dbReference type="ChEBI" id="CHEBI:27667"/>
    </ligand>
</feature>
<dbReference type="InterPro" id="IPR047215">
    <property type="entry name" value="Galactose_mutarotase-like"/>
</dbReference>
<proteinExistence type="inferred from homology"/>
<feature type="active site" description="Proton donor" evidence="9">
    <location>
        <position position="189"/>
    </location>
</feature>
<gene>
    <name evidence="12" type="ORF">CMV30_02135</name>
</gene>
<comment type="similarity">
    <text evidence="3 8">Belongs to the aldose epimerase family.</text>
</comment>
<dbReference type="InterPro" id="IPR008183">
    <property type="entry name" value="Aldose_1/G6P_1-epimerase"/>
</dbReference>
<dbReference type="InterPro" id="IPR014718">
    <property type="entry name" value="GH-type_carb-bd"/>
</dbReference>
<protein>
    <recommendedName>
        <fullName evidence="5 8">Aldose 1-epimerase</fullName>
        <ecNumber evidence="4 8">5.1.3.3</ecNumber>
    </recommendedName>
</protein>
<dbReference type="OrthoDB" id="9779408at2"/>
<dbReference type="SUPFAM" id="SSF74650">
    <property type="entry name" value="Galactose mutarotase-like"/>
    <property type="match status" value="1"/>
</dbReference>
<dbReference type="AlphaFoldDB" id="A0A290Q9E5"/>
<organism evidence="12 13">
    <name type="scientific">Nibricoccus aquaticus</name>
    <dbReference type="NCBI Taxonomy" id="2576891"/>
    <lineage>
        <taxon>Bacteria</taxon>
        <taxon>Pseudomonadati</taxon>
        <taxon>Verrucomicrobiota</taxon>
        <taxon>Opitutia</taxon>
        <taxon>Opitutales</taxon>
        <taxon>Opitutaceae</taxon>
        <taxon>Nibricoccus</taxon>
    </lineage>
</organism>
<evidence type="ECO:0000256" key="7">
    <source>
        <dbReference type="ARBA" id="ARBA00023277"/>
    </source>
</evidence>
<dbReference type="Proteomes" id="UP000217265">
    <property type="component" value="Chromosome"/>
</dbReference>
<comment type="catalytic activity">
    <reaction evidence="1 8">
        <text>alpha-D-glucose = beta-D-glucose</text>
        <dbReference type="Rhea" id="RHEA:10264"/>
        <dbReference type="ChEBI" id="CHEBI:15903"/>
        <dbReference type="ChEBI" id="CHEBI:17925"/>
        <dbReference type="EC" id="5.1.3.3"/>
    </reaction>
</comment>
<evidence type="ECO:0000256" key="6">
    <source>
        <dbReference type="ARBA" id="ARBA00023235"/>
    </source>
</evidence>
<evidence type="ECO:0000256" key="4">
    <source>
        <dbReference type="ARBA" id="ARBA00013185"/>
    </source>
</evidence>
<feature type="binding site" evidence="11">
    <location>
        <begin position="189"/>
        <end position="191"/>
    </location>
    <ligand>
        <name>beta-D-galactose</name>
        <dbReference type="ChEBI" id="CHEBI:27667"/>
    </ligand>
</feature>
<dbReference type="Gene3D" id="2.70.98.10">
    <property type="match status" value="1"/>
</dbReference>
<dbReference type="InterPro" id="IPR018052">
    <property type="entry name" value="Ald1_epimerase_CS"/>
</dbReference>
<reference evidence="12 13" key="1">
    <citation type="submission" date="2017-09" db="EMBL/GenBank/DDBJ databases">
        <title>Complete genome sequence of Verrucomicrobial strain HZ-65, isolated from freshwater.</title>
        <authorList>
            <person name="Choi A."/>
        </authorList>
    </citation>
    <scope>NUCLEOTIDE SEQUENCE [LARGE SCALE GENOMIC DNA]</scope>
    <source>
        <strain evidence="12 13">HZ-65</strain>
    </source>
</reference>
<dbReference type="KEGG" id="vbh:CMV30_02135"/>
<evidence type="ECO:0000256" key="1">
    <source>
        <dbReference type="ARBA" id="ARBA00001614"/>
    </source>
</evidence>
<evidence type="ECO:0000256" key="9">
    <source>
        <dbReference type="PIRSR" id="PIRSR005096-1"/>
    </source>
</evidence>
<dbReference type="GO" id="GO:0033499">
    <property type="term" value="P:galactose catabolic process via UDP-galactose, Leloir pathway"/>
    <property type="evidence" value="ECO:0007669"/>
    <property type="project" value="TreeGrafter"/>
</dbReference>
<dbReference type="CDD" id="cd09019">
    <property type="entry name" value="galactose_mutarotase_like"/>
    <property type="match status" value="1"/>
</dbReference>
<dbReference type="InterPro" id="IPR011013">
    <property type="entry name" value="Gal_mutarotase_sf_dom"/>
</dbReference>
<evidence type="ECO:0000256" key="8">
    <source>
        <dbReference type="PIRNR" id="PIRNR005096"/>
    </source>
</evidence>